<evidence type="ECO:0000256" key="12">
    <source>
        <dbReference type="ARBA" id="ARBA00022842"/>
    </source>
</evidence>
<dbReference type="SUPFAM" id="SSF52009">
    <property type="entry name" value="Phosphohistidine domain"/>
    <property type="match status" value="1"/>
</dbReference>
<dbReference type="InterPro" id="IPR013815">
    <property type="entry name" value="ATP_grasp_subdomain_1"/>
</dbReference>
<evidence type="ECO:0000313" key="19">
    <source>
        <dbReference type="EMBL" id="XBV22962.1"/>
    </source>
</evidence>
<dbReference type="NCBIfam" id="NF005057">
    <property type="entry name" value="PRK06464.1"/>
    <property type="match status" value="1"/>
</dbReference>
<gene>
    <name evidence="19" type="primary">ppsA</name>
    <name evidence="19" type="ORF">ABN611_30890</name>
</gene>
<evidence type="ECO:0000256" key="8">
    <source>
        <dbReference type="ARBA" id="ARBA00022723"/>
    </source>
</evidence>
<dbReference type="Gene3D" id="3.30.1490.20">
    <property type="entry name" value="ATP-grasp fold, A domain"/>
    <property type="match status" value="1"/>
</dbReference>
<dbReference type="PRINTS" id="PR01736">
    <property type="entry name" value="PHPHTRNFRASE"/>
</dbReference>
<evidence type="ECO:0000256" key="10">
    <source>
        <dbReference type="ARBA" id="ARBA00022777"/>
    </source>
</evidence>
<evidence type="ECO:0000256" key="9">
    <source>
        <dbReference type="ARBA" id="ARBA00022741"/>
    </source>
</evidence>
<organism evidence="19">
    <name type="scientific">Kribbella sp. HUAS MG21</name>
    <dbReference type="NCBI Taxonomy" id="3160966"/>
    <lineage>
        <taxon>Bacteria</taxon>
        <taxon>Bacillati</taxon>
        <taxon>Actinomycetota</taxon>
        <taxon>Actinomycetes</taxon>
        <taxon>Propionibacteriales</taxon>
        <taxon>Kribbellaceae</taxon>
        <taxon>Kribbella</taxon>
    </lineage>
</organism>
<proteinExistence type="inferred from homology"/>
<dbReference type="SUPFAM" id="SSF56059">
    <property type="entry name" value="Glutathione synthetase ATP-binding domain-like"/>
    <property type="match status" value="1"/>
</dbReference>
<comment type="pathway">
    <text evidence="3">Carbohydrate biosynthesis; gluconeogenesis.</text>
</comment>
<dbReference type="AlphaFoldDB" id="A0AAU7T8I7"/>
<dbReference type="InterPro" id="IPR036637">
    <property type="entry name" value="Phosphohistidine_dom_sf"/>
</dbReference>
<evidence type="ECO:0000259" key="16">
    <source>
        <dbReference type="Pfam" id="PF00391"/>
    </source>
</evidence>
<dbReference type="InterPro" id="IPR015813">
    <property type="entry name" value="Pyrv/PenolPyrv_kinase-like_dom"/>
</dbReference>
<evidence type="ECO:0000256" key="15">
    <source>
        <dbReference type="SAM" id="MobiDB-lite"/>
    </source>
</evidence>
<dbReference type="Pfam" id="PF02896">
    <property type="entry name" value="PEP-utilizers_C"/>
    <property type="match status" value="1"/>
</dbReference>
<evidence type="ECO:0000256" key="14">
    <source>
        <dbReference type="ARBA" id="ARBA00047700"/>
    </source>
</evidence>
<dbReference type="InterPro" id="IPR006319">
    <property type="entry name" value="PEP_synth"/>
</dbReference>
<feature type="domain" description="PEP-utilising enzyme mobile" evidence="16">
    <location>
        <begin position="501"/>
        <end position="570"/>
    </location>
</feature>
<dbReference type="Gene3D" id="3.30.160.100">
    <property type="entry name" value="Ribosome hibernation promotion factor-like"/>
    <property type="match status" value="1"/>
</dbReference>
<dbReference type="SUPFAM" id="SSF69754">
    <property type="entry name" value="Ribosome binding protein Y (YfiA homologue)"/>
    <property type="match status" value="1"/>
</dbReference>
<keyword evidence="9" id="KW-0547">Nucleotide-binding</keyword>
<dbReference type="InterPro" id="IPR003489">
    <property type="entry name" value="RHF/RaiA"/>
</dbReference>
<dbReference type="InterPro" id="IPR008279">
    <property type="entry name" value="PEP-util_enz_mobile_dom"/>
</dbReference>
<evidence type="ECO:0000259" key="17">
    <source>
        <dbReference type="Pfam" id="PF01326"/>
    </source>
</evidence>
<keyword evidence="10" id="KW-0418">Kinase</keyword>
<dbReference type="InterPro" id="IPR018274">
    <property type="entry name" value="PEP_util_AS"/>
</dbReference>
<dbReference type="PANTHER" id="PTHR43030:SF1">
    <property type="entry name" value="PHOSPHOENOLPYRUVATE SYNTHASE"/>
    <property type="match status" value="1"/>
</dbReference>
<dbReference type="InterPro" id="IPR000121">
    <property type="entry name" value="PEP_util_C"/>
</dbReference>
<dbReference type="GO" id="GO:0005524">
    <property type="term" value="F:ATP binding"/>
    <property type="evidence" value="ECO:0007669"/>
    <property type="project" value="UniProtKB-KW"/>
</dbReference>
<keyword evidence="12" id="KW-0460">Magnesium</keyword>
<dbReference type="PANTHER" id="PTHR43030">
    <property type="entry name" value="PHOSPHOENOLPYRUVATE SYNTHASE"/>
    <property type="match status" value="1"/>
</dbReference>
<comment type="similarity">
    <text evidence="4">Belongs to the PEP-utilizing enzyme family.</text>
</comment>
<comment type="catalytic activity">
    <reaction evidence="14">
        <text>pyruvate + ATP + H2O = phosphoenolpyruvate + AMP + phosphate + 2 H(+)</text>
        <dbReference type="Rhea" id="RHEA:11364"/>
        <dbReference type="ChEBI" id="CHEBI:15361"/>
        <dbReference type="ChEBI" id="CHEBI:15377"/>
        <dbReference type="ChEBI" id="CHEBI:15378"/>
        <dbReference type="ChEBI" id="CHEBI:30616"/>
        <dbReference type="ChEBI" id="CHEBI:43474"/>
        <dbReference type="ChEBI" id="CHEBI:58702"/>
        <dbReference type="ChEBI" id="CHEBI:456215"/>
        <dbReference type="EC" id="2.7.9.2"/>
    </reaction>
</comment>
<dbReference type="FunFam" id="3.30.470.20:FF:000017">
    <property type="entry name" value="Phosphoenolpyruvate synthase"/>
    <property type="match status" value="1"/>
</dbReference>
<dbReference type="Gene3D" id="3.20.20.60">
    <property type="entry name" value="Phosphoenolpyruvate-binding domains"/>
    <property type="match status" value="1"/>
</dbReference>
<comment type="cofactor">
    <cofactor evidence="1">
        <name>Mg(2+)</name>
        <dbReference type="ChEBI" id="CHEBI:18420"/>
    </cofactor>
</comment>
<keyword evidence="11" id="KW-0067">ATP-binding</keyword>
<dbReference type="InterPro" id="IPR023151">
    <property type="entry name" value="PEP_util_CS"/>
</dbReference>
<dbReference type="GO" id="GO:0008986">
    <property type="term" value="F:pyruvate, water dikinase activity"/>
    <property type="evidence" value="ECO:0007669"/>
    <property type="project" value="UniProtKB-EC"/>
</dbReference>
<evidence type="ECO:0000256" key="5">
    <source>
        <dbReference type="ARBA" id="ARBA00011996"/>
    </source>
</evidence>
<dbReference type="PROSITE" id="PS00742">
    <property type="entry name" value="PEP_ENZYMES_2"/>
    <property type="match status" value="1"/>
</dbReference>
<feature type="region of interest" description="Disordered" evidence="15">
    <location>
        <begin position="103"/>
        <end position="122"/>
    </location>
</feature>
<evidence type="ECO:0000256" key="11">
    <source>
        <dbReference type="ARBA" id="ARBA00022840"/>
    </source>
</evidence>
<feature type="domain" description="Pyruvate phosphate dikinase AMP/ATP-binding" evidence="17">
    <location>
        <begin position="141"/>
        <end position="458"/>
    </location>
</feature>
<keyword evidence="8" id="KW-0479">Metal-binding</keyword>
<evidence type="ECO:0000256" key="2">
    <source>
        <dbReference type="ARBA" id="ARBA00002988"/>
    </source>
</evidence>
<sequence>MDERTANVWVTVRGVVPETGAEYALRKIRHVVGRAPGRVEQVHVVLGVAANPAHPTPAGVEVEAAVAGRAVHVHVAAAELNAAIDEAADRLRRQLTDLRERPLSRLQAARSRHRGPRPKESLMDEPRVVWLTDAAGTDLATVGGKNASLGIMLRELGAQGIKVPEGFATTAAAYREYVGTAGLGPVIARQIRRYWGKADLASVGSAIRAAFGAAELPAGLVADLTAAYERLGGDGTEVAVRSSATAEDLPDASFAGQQETFLNIRTLAELLDACRRCYASLFTDRAISYREERGFDHSAVALSIGVQRMVRSDLGSSGVMFTLDSDSGFPGVVQISAAWGLGESVVSGQVDPDEYLVFKPKIGDGELRPILSRRRGAKEIKVVYGESGGTVTVPTTPGERDRAALDDDDVLRLARWGLAVENHYGRPMDIEWAKDGRTGELFLVQARPETVQARREAASLRSYRLKETGRELVRGLAVGEAIADGRVCLLDSPADIGRFVDGSILVTRITDPDWEPIMRRAAAIVTDHGGRTSHAAIVSRELGVPAIVGTASATTDLRDGEQITVSCAEGERGVVYEGVLEYDVTDLDLGQLPRTRTKVLLNLADPAAAFRWWRLPADGVGLVRIEFVVSNHIKVHPMALIHYDTLDAEVRRQVDAATGGAVDREAYLVDRLAEGIARIAASRWPDPVIVRTSDFKTNEYARLIGGSGFEPAEENPMIGWRGASRYYSAGYREGFALECRALRKVREELGLTNVVVMIPFCRTIGEAHQVLEVMAAEGLGRGDNGLQVYVMAEIPANIILADEFAERFDGFSIGSNDLTQLTLGVDRDSDTLAALFDERDPALARSIEHLIRTAHRAGRKVGLCGQRPSDDPGFATFLVHAGIDSISVTPDSFFAVKQNVAEAERSNGFVPVPVAFPGDRQQRLDVGR</sequence>
<evidence type="ECO:0000256" key="4">
    <source>
        <dbReference type="ARBA" id="ARBA00007837"/>
    </source>
</evidence>
<feature type="domain" description="PEP-utilising enzyme C-terminal" evidence="18">
    <location>
        <begin position="593"/>
        <end position="904"/>
    </location>
</feature>
<dbReference type="SUPFAM" id="SSF51621">
    <property type="entry name" value="Phosphoenolpyruvate/pyruvate domain"/>
    <property type="match status" value="1"/>
</dbReference>
<dbReference type="InterPro" id="IPR040442">
    <property type="entry name" value="Pyrv_kinase-like_dom_sf"/>
</dbReference>
<dbReference type="InterPro" id="IPR036567">
    <property type="entry name" value="RHF-like"/>
</dbReference>
<name>A0AAU7T8I7_9ACTN</name>
<evidence type="ECO:0000256" key="13">
    <source>
        <dbReference type="ARBA" id="ARBA00033470"/>
    </source>
</evidence>
<dbReference type="FunFam" id="3.30.1490.20:FF:000010">
    <property type="entry name" value="Phosphoenolpyruvate synthase"/>
    <property type="match status" value="1"/>
</dbReference>
<dbReference type="InterPro" id="IPR002192">
    <property type="entry name" value="PPDK_AMP/ATP-bd"/>
</dbReference>
<evidence type="ECO:0000256" key="6">
    <source>
        <dbReference type="ARBA" id="ARBA00021623"/>
    </source>
</evidence>
<protein>
    <recommendedName>
        <fullName evidence="6">Phosphoenolpyruvate synthase</fullName>
        <ecNumber evidence="5">2.7.9.2</ecNumber>
    </recommendedName>
    <alternativeName>
        <fullName evidence="13">Pyruvate, water dikinase</fullName>
    </alternativeName>
</protein>
<evidence type="ECO:0000259" key="18">
    <source>
        <dbReference type="Pfam" id="PF02896"/>
    </source>
</evidence>
<dbReference type="Pfam" id="PF00391">
    <property type="entry name" value="PEP-utilizers"/>
    <property type="match status" value="1"/>
</dbReference>
<evidence type="ECO:0000256" key="3">
    <source>
        <dbReference type="ARBA" id="ARBA00004742"/>
    </source>
</evidence>
<dbReference type="RefSeq" id="WP_350275801.1">
    <property type="nucleotide sequence ID" value="NZ_CP158165.1"/>
</dbReference>
<dbReference type="NCBIfam" id="TIGR01418">
    <property type="entry name" value="PEP_synth"/>
    <property type="match status" value="1"/>
</dbReference>
<evidence type="ECO:0000256" key="1">
    <source>
        <dbReference type="ARBA" id="ARBA00001946"/>
    </source>
</evidence>
<keyword evidence="7 19" id="KW-0808">Transferase</keyword>
<dbReference type="EMBL" id="CP158165">
    <property type="protein sequence ID" value="XBV22962.1"/>
    <property type="molecule type" value="Genomic_DNA"/>
</dbReference>
<evidence type="ECO:0000256" key="7">
    <source>
        <dbReference type="ARBA" id="ARBA00022679"/>
    </source>
</evidence>
<reference evidence="19" key="1">
    <citation type="submission" date="2024-06" db="EMBL/GenBank/DDBJ databases">
        <title>Kribbella sp. strain HUAS MG21 genome sequences.</title>
        <authorList>
            <person name="Mo P."/>
        </authorList>
    </citation>
    <scope>NUCLEOTIDE SEQUENCE</scope>
    <source>
        <strain evidence="19">HUAS MG21</strain>
    </source>
</reference>
<dbReference type="Gene3D" id="3.50.30.10">
    <property type="entry name" value="Phosphohistidine domain"/>
    <property type="match status" value="1"/>
</dbReference>
<dbReference type="Gene3D" id="3.30.470.20">
    <property type="entry name" value="ATP-grasp fold, B domain"/>
    <property type="match status" value="1"/>
</dbReference>
<dbReference type="Pfam" id="PF01326">
    <property type="entry name" value="PPDK_N"/>
    <property type="match status" value="1"/>
</dbReference>
<dbReference type="EC" id="2.7.9.2" evidence="5"/>
<dbReference type="Pfam" id="PF02482">
    <property type="entry name" value="Ribosomal_S30AE"/>
    <property type="match status" value="1"/>
</dbReference>
<comment type="function">
    <text evidence="2">Catalyzes the phosphorylation of pyruvate to phosphoenolpyruvate.</text>
</comment>
<dbReference type="PROSITE" id="PS00370">
    <property type="entry name" value="PEP_ENZYMES_PHOS_SITE"/>
    <property type="match status" value="1"/>
</dbReference>
<dbReference type="GO" id="GO:0046872">
    <property type="term" value="F:metal ion binding"/>
    <property type="evidence" value="ECO:0007669"/>
    <property type="project" value="UniProtKB-KW"/>
</dbReference>
<accession>A0AAU7T8I7</accession>